<comment type="caution">
    <text evidence="1">The sequence shown here is derived from an EMBL/GenBank/DDBJ whole genome shotgun (WGS) entry which is preliminary data.</text>
</comment>
<dbReference type="OrthoDB" id="9807854at2"/>
<dbReference type="AlphaFoldDB" id="A0A2W2ATU3"/>
<reference evidence="1 2" key="1">
    <citation type="submission" date="2018-06" db="EMBL/GenBank/DDBJ databases">
        <title>Mucibacter soli gen. nov., sp. nov., a new member of the family Chitinophagaceae producing mucin.</title>
        <authorList>
            <person name="Kim M.-K."/>
            <person name="Park S."/>
            <person name="Kim T.-S."/>
            <person name="Joung Y."/>
            <person name="Han J.-H."/>
            <person name="Kim S.B."/>
        </authorList>
    </citation>
    <scope>NUCLEOTIDE SEQUENCE [LARGE SCALE GENOMIC DNA]</scope>
    <source>
        <strain evidence="1 2">R1-15</strain>
    </source>
</reference>
<evidence type="ECO:0000313" key="2">
    <source>
        <dbReference type="Proteomes" id="UP000248745"/>
    </source>
</evidence>
<sequence>MAAAMALMPSSLHAQTDSVKKLPNGTEGLFFYAKPIDTILENKKKELEPNEFVGTYSTFRIGIGYIGDYTAYSESSTFKRQMDSANVNLTPHYQTRDFRVLASGRFLKSKRYLAWKFAYMYDGDKNIWLVRETGITIGVPELFGNIFIGRTKEGFSMVKVMNGHSGISNERQMALDPIPILADGIKWMGYMPKTRIFWNLGYFNNVTAKNQSFATFQWQYVARIGWMPINRPEDKTIIHLAVNLRYGKPKDGQFAIKSRPESNPTPQLINTGTFAADHSSHLGYEAFFTKNRFTIGSEAMVHNFYSKDSGNHSFAGGDIMVSFFFTKTNRPYNTTGSIYGFVPVKKSIFHHGIGEIEGVLHLSTFNLNNGNIQGGQMTRLTPMINWYMTKFLRTEFIYGYGILDRYGMKGNVNFFETRLQITLM</sequence>
<accession>A0A2W2ATU3</accession>
<organism evidence="1 2">
    <name type="scientific">Taibaiella soli</name>
    <dbReference type="NCBI Taxonomy" id="1649169"/>
    <lineage>
        <taxon>Bacteria</taxon>
        <taxon>Pseudomonadati</taxon>
        <taxon>Bacteroidota</taxon>
        <taxon>Chitinophagia</taxon>
        <taxon>Chitinophagales</taxon>
        <taxon>Chitinophagaceae</taxon>
        <taxon>Taibaiella</taxon>
    </lineage>
</organism>
<keyword evidence="2" id="KW-1185">Reference proteome</keyword>
<proteinExistence type="predicted"/>
<dbReference type="Gene3D" id="2.40.160.10">
    <property type="entry name" value="Porin"/>
    <property type="match status" value="1"/>
</dbReference>
<protein>
    <submittedName>
        <fullName evidence="1">Porin</fullName>
    </submittedName>
</protein>
<dbReference type="InterPro" id="IPR023614">
    <property type="entry name" value="Porin_dom_sf"/>
</dbReference>
<dbReference type="InterPro" id="IPR010870">
    <property type="entry name" value="Porin_O/P"/>
</dbReference>
<dbReference type="EMBL" id="QKTW01000027">
    <property type="protein sequence ID" value="PZF71128.1"/>
    <property type="molecule type" value="Genomic_DNA"/>
</dbReference>
<evidence type="ECO:0000313" key="1">
    <source>
        <dbReference type="EMBL" id="PZF71128.1"/>
    </source>
</evidence>
<name>A0A2W2ATU3_9BACT</name>
<dbReference type="Pfam" id="PF07396">
    <property type="entry name" value="Porin_O_P"/>
    <property type="match status" value="1"/>
</dbReference>
<dbReference type="Proteomes" id="UP000248745">
    <property type="component" value="Unassembled WGS sequence"/>
</dbReference>
<gene>
    <name evidence="1" type="ORF">DN068_19870</name>
</gene>